<proteinExistence type="predicted"/>
<dbReference type="EMBL" id="PKKM01000030">
    <property type="protein sequence ID" value="PKY63631.1"/>
    <property type="molecule type" value="Genomic_DNA"/>
</dbReference>
<feature type="compositionally biased region" description="Gly residues" evidence="1">
    <location>
        <begin position="113"/>
        <end position="137"/>
    </location>
</feature>
<sequence length="156" mass="15246">MAQNPEHWSQEAGFLAMRTALISFLKTEDRVIRGETGRFEKFDGDVQTAVAAFTAAEQGNTDELARILAQMESGQGGSGSVSAPPPQTSGGSSTSGAQPGSSVGGSSSNSGGTSSGGGTPSNSGGGSNTTNGGGAGAASGTSSADQAPVQNKPSEF</sequence>
<name>A0A2I1HXK9_9ACTO</name>
<dbReference type="Proteomes" id="UP000234198">
    <property type="component" value="Unassembled WGS sequence"/>
</dbReference>
<feature type="compositionally biased region" description="Low complexity" evidence="1">
    <location>
        <begin position="88"/>
        <end position="112"/>
    </location>
</feature>
<organism evidence="2 3">
    <name type="scientific">Schaalia odontolytica</name>
    <dbReference type="NCBI Taxonomy" id="1660"/>
    <lineage>
        <taxon>Bacteria</taxon>
        <taxon>Bacillati</taxon>
        <taxon>Actinomycetota</taxon>
        <taxon>Actinomycetes</taxon>
        <taxon>Actinomycetales</taxon>
        <taxon>Actinomycetaceae</taxon>
        <taxon>Schaalia</taxon>
    </lineage>
</organism>
<dbReference type="AlphaFoldDB" id="A0A2I1HXK9"/>
<gene>
    <name evidence="2" type="ORF">CYJ22_10060</name>
</gene>
<evidence type="ECO:0000313" key="2">
    <source>
        <dbReference type="EMBL" id="PKY63631.1"/>
    </source>
</evidence>
<comment type="caution">
    <text evidence="2">The sequence shown here is derived from an EMBL/GenBank/DDBJ whole genome shotgun (WGS) entry which is preliminary data.</text>
</comment>
<feature type="region of interest" description="Disordered" evidence="1">
    <location>
        <begin position="66"/>
        <end position="156"/>
    </location>
</feature>
<accession>A0A2I1HXK9</accession>
<protein>
    <submittedName>
        <fullName evidence="2">Uncharacterized protein</fullName>
    </submittedName>
</protein>
<evidence type="ECO:0000313" key="3">
    <source>
        <dbReference type="Proteomes" id="UP000234198"/>
    </source>
</evidence>
<evidence type="ECO:0000256" key="1">
    <source>
        <dbReference type="SAM" id="MobiDB-lite"/>
    </source>
</evidence>
<reference evidence="2 3" key="1">
    <citation type="submission" date="2017-12" db="EMBL/GenBank/DDBJ databases">
        <title>Phylogenetic diversity of female urinary microbiome.</title>
        <authorList>
            <person name="Thomas-White K."/>
            <person name="Wolfe A.J."/>
        </authorList>
    </citation>
    <scope>NUCLEOTIDE SEQUENCE [LARGE SCALE GENOMIC DNA]</scope>
    <source>
        <strain evidence="2 3">UMB0018</strain>
    </source>
</reference>